<dbReference type="Gene3D" id="3.90.190.20">
    <property type="entry name" value="Mur ligase, C-terminal domain"/>
    <property type="match status" value="1"/>
</dbReference>
<dbReference type="InterPro" id="IPR013221">
    <property type="entry name" value="Mur_ligase_cen"/>
</dbReference>
<dbReference type="GO" id="GO:0005524">
    <property type="term" value="F:ATP binding"/>
    <property type="evidence" value="ECO:0007669"/>
    <property type="project" value="UniProtKB-KW"/>
</dbReference>
<dbReference type="PANTHER" id="PTHR43024:SF1">
    <property type="entry name" value="UDP-N-ACETYLMURAMOYL-TRIPEPTIDE--D-ALANYL-D-ALANINE LIGASE"/>
    <property type="match status" value="1"/>
</dbReference>
<keyword evidence="6" id="KW-1185">Reference proteome</keyword>
<dbReference type="Gene3D" id="3.40.1190.10">
    <property type="entry name" value="Mur-like, catalytic domain"/>
    <property type="match status" value="1"/>
</dbReference>
<comment type="caution">
    <text evidence="5">The sequence shown here is derived from an EMBL/GenBank/DDBJ whole genome shotgun (WGS) entry which is preliminary data.</text>
</comment>
<name>R4Z7L9_9ACTN</name>
<dbReference type="GO" id="GO:0047480">
    <property type="term" value="F:UDP-N-acetylmuramoyl-tripeptide-D-alanyl-D-alanine ligase activity"/>
    <property type="evidence" value="ECO:0007669"/>
    <property type="project" value="UniProtKB-EC"/>
</dbReference>
<evidence type="ECO:0000313" key="6">
    <source>
        <dbReference type="Proteomes" id="UP000018291"/>
    </source>
</evidence>
<evidence type="ECO:0000256" key="2">
    <source>
        <dbReference type="ARBA" id="ARBA00022741"/>
    </source>
</evidence>
<dbReference type="RefSeq" id="WP_012230732.1">
    <property type="nucleotide sequence ID" value="NZ_HG422565.1"/>
</dbReference>
<dbReference type="Proteomes" id="UP000018291">
    <property type="component" value="Unassembled WGS sequence"/>
</dbReference>
<dbReference type="AlphaFoldDB" id="R4Z7L9"/>
<dbReference type="eggNOG" id="COG0770">
    <property type="taxonomic scope" value="Bacteria"/>
</dbReference>
<dbReference type="Pfam" id="PF08245">
    <property type="entry name" value="Mur_ligase_M"/>
    <property type="match status" value="1"/>
</dbReference>
<protein>
    <submittedName>
        <fullName evidence="5">Putative UDP-N-acetylmuramoyl-tripeptide--D-alanyl-D-alanine ligase</fullName>
        <ecNumber evidence="5">6.3.2.10</ecNumber>
    </submittedName>
</protein>
<sequence length="440" mass="46674">MRLSTVEIAAAVGGAHEGRSRPVDDYRFDVRELGTSPNELFVAGHHRFLRDDTNRHTPRAVSADRPYLCEVAPVGGTAIVVAEVEPAMLALGRYVRPRLTDRCIGITGSVGKTTVKQLTAAATSTTYRTHATPRSFNTKFSMPGVLASAPSDTECLVLEFGARYRGDLHLMGGVAKPSVAIITKLGWAHQGSMIGQAGIVATKGELVEDLPASGTAVISTDDPLAQGLPGRTTATVLTYGSVGDVRATGVRLSGDLSLSLSVATPWGEADLRPAVRGEHHVTNVLASLAGALAVGVPLDAAVAGIEQAEPPARRMQMHRIDRDILVIDDSFNATLESVLGALEALAAIDAPDRLAVMGPLVDGKAYVELIHTIARERAEQLGLEMLAYRAPNYGTPVVEHRRQLRERVDALPDGSAVLIKGSRNDVIDEVIAELIDHPGI</sequence>
<gene>
    <name evidence="5" type="ORF">BN381_80267</name>
</gene>
<evidence type="ECO:0000256" key="3">
    <source>
        <dbReference type="ARBA" id="ARBA00022840"/>
    </source>
</evidence>
<organism evidence="5 6">
    <name type="scientific">Candidatus Neomicrothrix parvicella RN1</name>
    <dbReference type="NCBI Taxonomy" id="1229780"/>
    <lineage>
        <taxon>Bacteria</taxon>
        <taxon>Bacillati</taxon>
        <taxon>Actinomycetota</taxon>
        <taxon>Acidimicrobiia</taxon>
        <taxon>Acidimicrobiales</taxon>
        <taxon>Microthrixaceae</taxon>
        <taxon>Candidatus Neomicrothrix</taxon>
    </lineage>
</organism>
<evidence type="ECO:0000313" key="5">
    <source>
        <dbReference type="EMBL" id="CCM65737.1"/>
    </source>
</evidence>
<dbReference type="EMBL" id="CANL01000078">
    <property type="protein sequence ID" value="CCM65737.1"/>
    <property type="molecule type" value="Genomic_DNA"/>
</dbReference>
<keyword evidence="1 5" id="KW-0436">Ligase</keyword>
<dbReference type="SUPFAM" id="SSF53244">
    <property type="entry name" value="MurD-like peptide ligases, peptide-binding domain"/>
    <property type="match status" value="1"/>
</dbReference>
<evidence type="ECO:0000259" key="4">
    <source>
        <dbReference type="Pfam" id="PF08245"/>
    </source>
</evidence>
<dbReference type="HOGENOM" id="CLU_031507_0_0_11"/>
<dbReference type="InterPro" id="IPR036565">
    <property type="entry name" value="Mur-like_cat_sf"/>
</dbReference>
<dbReference type="STRING" id="1229780.BN381_80267"/>
<reference evidence="5 6" key="1">
    <citation type="journal article" date="2013" name="ISME J.">
        <title>Metabolic model for the filamentous 'Candidatus Microthrix parvicella' based on genomic and metagenomic analyses.</title>
        <authorList>
            <person name="Jon McIlroy S."/>
            <person name="Kristiansen R."/>
            <person name="Albertsen M."/>
            <person name="Michael Karst S."/>
            <person name="Rossetti S."/>
            <person name="Lund Nielsen J."/>
            <person name="Tandoi V."/>
            <person name="James Seviour R."/>
            <person name="Nielsen P.H."/>
        </authorList>
    </citation>
    <scope>NUCLEOTIDE SEQUENCE [LARGE SCALE GENOMIC DNA]</scope>
    <source>
        <strain evidence="5 6">RN1</strain>
    </source>
</reference>
<dbReference type="PANTHER" id="PTHR43024">
    <property type="entry name" value="UDP-N-ACETYLMURAMOYL-TRIPEPTIDE--D-ALANYL-D-ALANINE LIGASE"/>
    <property type="match status" value="1"/>
</dbReference>
<dbReference type="InterPro" id="IPR036615">
    <property type="entry name" value="Mur_ligase_C_dom_sf"/>
</dbReference>
<feature type="domain" description="Mur ligase central" evidence="4">
    <location>
        <begin position="106"/>
        <end position="289"/>
    </location>
</feature>
<keyword evidence="3" id="KW-0067">ATP-binding</keyword>
<keyword evidence="2" id="KW-0547">Nucleotide-binding</keyword>
<accession>R4Z7L9</accession>
<evidence type="ECO:0000256" key="1">
    <source>
        <dbReference type="ARBA" id="ARBA00022598"/>
    </source>
</evidence>
<dbReference type="InterPro" id="IPR051046">
    <property type="entry name" value="MurCDEF_CellWall_CoF430Synth"/>
</dbReference>
<proteinExistence type="predicted"/>
<dbReference type="SUPFAM" id="SSF53623">
    <property type="entry name" value="MurD-like peptide ligases, catalytic domain"/>
    <property type="match status" value="1"/>
</dbReference>
<dbReference type="OrthoDB" id="9800958at2"/>
<dbReference type="EC" id="6.3.2.10" evidence="5"/>